<name>A0A914Z3G2_9BILA</name>
<keyword evidence="1" id="KW-1185">Reference proteome</keyword>
<accession>A0A914Z3G2</accession>
<dbReference type="WBParaSite" id="PSU_v2.g4791.t1">
    <property type="protein sequence ID" value="PSU_v2.g4791.t1"/>
    <property type="gene ID" value="PSU_v2.g4791"/>
</dbReference>
<sequence>MALFLLNFAADVREVDKIIGSTVILFDEYGDQISYGVVISETSMLFDKNAYDKFDEAIYFEYLNQEINFMKQIPAPPIKYPMPSGSIKKLNNATYIFESDGLIEINFDKRFMKMRRYSVCESDQNLKAIYQKSEHIPFSRVYFEVATEKVQLYSVNECIKYFPNFDKKTQVCGQTNIVSRLKVVATPLIASIDNIYYVVGLASEYVSGIALFNIFGEKCRKFPIYQKCDYISTLSEFSYCNAMEVSKDLKRSDHPEIILARNPHHSNDFAFGVVVSDNEMILAFDKNHSFNGVVLLYNDNGEKVYFCFYRKMV</sequence>
<proteinExistence type="predicted"/>
<evidence type="ECO:0000313" key="1">
    <source>
        <dbReference type="Proteomes" id="UP000887577"/>
    </source>
</evidence>
<dbReference type="Proteomes" id="UP000887577">
    <property type="component" value="Unplaced"/>
</dbReference>
<organism evidence="1 2">
    <name type="scientific">Panagrolaimus superbus</name>
    <dbReference type="NCBI Taxonomy" id="310955"/>
    <lineage>
        <taxon>Eukaryota</taxon>
        <taxon>Metazoa</taxon>
        <taxon>Ecdysozoa</taxon>
        <taxon>Nematoda</taxon>
        <taxon>Chromadorea</taxon>
        <taxon>Rhabditida</taxon>
        <taxon>Tylenchina</taxon>
        <taxon>Panagrolaimomorpha</taxon>
        <taxon>Panagrolaimoidea</taxon>
        <taxon>Panagrolaimidae</taxon>
        <taxon>Panagrolaimus</taxon>
    </lineage>
</organism>
<reference evidence="2" key="1">
    <citation type="submission" date="2022-11" db="UniProtKB">
        <authorList>
            <consortium name="WormBaseParasite"/>
        </authorList>
    </citation>
    <scope>IDENTIFICATION</scope>
</reference>
<evidence type="ECO:0000313" key="2">
    <source>
        <dbReference type="WBParaSite" id="PSU_v2.g4791.t1"/>
    </source>
</evidence>
<protein>
    <submittedName>
        <fullName evidence="2">Uncharacterized protein</fullName>
    </submittedName>
</protein>
<dbReference type="AlphaFoldDB" id="A0A914Z3G2"/>